<protein>
    <submittedName>
        <fullName evidence="2">Uncharacterized protein</fullName>
    </submittedName>
</protein>
<dbReference type="EMBL" id="JALJOV010000036">
    <property type="protein sequence ID" value="KAK9868278.1"/>
    <property type="molecule type" value="Genomic_DNA"/>
</dbReference>
<dbReference type="AlphaFoldDB" id="A0AAW1THI1"/>
<evidence type="ECO:0000313" key="3">
    <source>
        <dbReference type="Proteomes" id="UP001485043"/>
    </source>
</evidence>
<evidence type="ECO:0000313" key="2">
    <source>
        <dbReference type="EMBL" id="KAK9868278.1"/>
    </source>
</evidence>
<keyword evidence="1" id="KW-0175">Coiled coil</keyword>
<comment type="caution">
    <text evidence="2">The sequence shown here is derived from an EMBL/GenBank/DDBJ whole genome shotgun (WGS) entry which is preliminary data.</text>
</comment>
<feature type="coiled-coil region" evidence="1">
    <location>
        <begin position="112"/>
        <end position="174"/>
    </location>
</feature>
<organism evidence="2 3">
    <name type="scientific">Apatococcus fuscideae</name>
    <dbReference type="NCBI Taxonomy" id="2026836"/>
    <lineage>
        <taxon>Eukaryota</taxon>
        <taxon>Viridiplantae</taxon>
        <taxon>Chlorophyta</taxon>
        <taxon>core chlorophytes</taxon>
        <taxon>Trebouxiophyceae</taxon>
        <taxon>Chlorellales</taxon>
        <taxon>Chlorellaceae</taxon>
        <taxon>Apatococcus</taxon>
    </lineage>
</organism>
<sequence>MLLDSRQHQRSGIEVMAEQYSLAQQEPPTHKIAPSSKLCSEIEEALAATGFRRRPESDGARQADAPQSCRKKLLALAARSPRKLTGDSGLHHPLGLLLDKFRTAEAAWLQQKAELRRGIEAQKKRADRAELELNKLLPLHQARGQEVKGLRAALRQRTQQNTQLETQNARLQQSEGQACTQVADQLASLAAERDSLAEKLQKSGLHAEEAACQSQEQQTRIQLLQDKVEILQQARQAAVEQAGEAAREAEGLRASARQHAWSQRLLDTLLSDQLQQNQQR</sequence>
<dbReference type="Proteomes" id="UP001485043">
    <property type="component" value="Unassembled WGS sequence"/>
</dbReference>
<reference evidence="2 3" key="1">
    <citation type="journal article" date="2024" name="Nat. Commun.">
        <title>Phylogenomics reveals the evolutionary origins of lichenization in chlorophyte algae.</title>
        <authorList>
            <person name="Puginier C."/>
            <person name="Libourel C."/>
            <person name="Otte J."/>
            <person name="Skaloud P."/>
            <person name="Haon M."/>
            <person name="Grisel S."/>
            <person name="Petersen M."/>
            <person name="Berrin J.G."/>
            <person name="Delaux P.M."/>
            <person name="Dal Grande F."/>
            <person name="Keller J."/>
        </authorList>
    </citation>
    <scope>NUCLEOTIDE SEQUENCE [LARGE SCALE GENOMIC DNA]</scope>
    <source>
        <strain evidence="2 3">SAG 2523</strain>
    </source>
</reference>
<gene>
    <name evidence="2" type="ORF">WJX84_000974</name>
</gene>
<accession>A0AAW1THI1</accession>
<name>A0AAW1THI1_9CHLO</name>
<feature type="coiled-coil region" evidence="1">
    <location>
        <begin position="207"/>
        <end position="241"/>
    </location>
</feature>
<keyword evidence="3" id="KW-1185">Reference proteome</keyword>
<proteinExistence type="predicted"/>
<evidence type="ECO:0000256" key="1">
    <source>
        <dbReference type="SAM" id="Coils"/>
    </source>
</evidence>